<sequence>MPRQPDPSRKPQLIGEILDYLLDKPLSTLSFRTIASALGVSTYTLVYHFGSRAELITEIVSAISSRIVEVNDRLRTNPGEVDVYFGNLESSWQWTVDPRNRQLQRLEFEAGMLEAIEPGRYTFSRALHENWRHYAIEALQALGLDPQDARAEGRLMVDCFFGIQYDFVVSGDAGRCTEAFRSLLDAHRERLERLLGRPLVEQSSGG</sequence>
<keyword evidence="1 2" id="KW-0238">DNA-binding</keyword>
<reference evidence="4 5" key="1">
    <citation type="journal article" date="2014" name="Int. J. Syst. Evol. Microbiol.">
        <title>Description of Galbitalea soli gen. nov., sp. nov., and Frondihabitans sucicola sp. nov.</title>
        <authorList>
            <person name="Kim S.J."/>
            <person name="Lim J.M."/>
            <person name="Ahn J.H."/>
            <person name="Weon H.Y."/>
            <person name="Hamada M."/>
            <person name="Suzuki K."/>
            <person name="Ahn T.Y."/>
            <person name="Kwon S.W."/>
        </authorList>
    </citation>
    <scope>NUCLEOTIDE SEQUENCE [LARGE SCALE GENOMIC DNA]</scope>
    <source>
        <strain evidence="4 5">NBRC 108727</strain>
    </source>
</reference>
<dbReference type="RefSeq" id="WP_163472322.1">
    <property type="nucleotide sequence ID" value="NZ_JAAGWZ010000001.1"/>
</dbReference>
<keyword evidence="5" id="KW-1185">Reference proteome</keyword>
<feature type="DNA-binding region" description="H-T-H motif" evidence="2">
    <location>
        <begin position="30"/>
        <end position="49"/>
    </location>
</feature>
<evidence type="ECO:0000256" key="1">
    <source>
        <dbReference type="ARBA" id="ARBA00023125"/>
    </source>
</evidence>
<dbReference type="Proteomes" id="UP000479756">
    <property type="component" value="Unassembled WGS sequence"/>
</dbReference>
<dbReference type="Gene3D" id="1.10.357.10">
    <property type="entry name" value="Tetracycline Repressor, domain 2"/>
    <property type="match status" value="1"/>
</dbReference>
<evidence type="ECO:0000313" key="5">
    <source>
        <dbReference type="Proteomes" id="UP000479756"/>
    </source>
</evidence>
<dbReference type="EMBL" id="JAAGWZ010000001">
    <property type="protein sequence ID" value="NEM90702.1"/>
    <property type="molecule type" value="Genomic_DNA"/>
</dbReference>
<comment type="caution">
    <text evidence="4">The sequence shown here is derived from an EMBL/GenBank/DDBJ whole genome shotgun (WGS) entry which is preliminary data.</text>
</comment>
<dbReference type="AlphaFoldDB" id="A0A7C9TQH2"/>
<name>A0A7C9TQH2_9MICO</name>
<dbReference type="SUPFAM" id="SSF46689">
    <property type="entry name" value="Homeodomain-like"/>
    <property type="match status" value="1"/>
</dbReference>
<dbReference type="InterPro" id="IPR001647">
    <property type="entry name" value="HTH_TetR"/>
</dbReference>
<dbReference type="GO" id="GO:0003677">
    <property type="term" value="F:DNA binding"/>
    <property type="evidence" value="ECO:0007669"/>
    <property type="project" value="UniProtKB-UniRule"/>
</dbReference>
<evidence type="ECO:0000313" key="4">
    <source>
        <dbReference type="EMBL" id="NEM90702.1"/>
    </source>
</evidence>
<protein>
    <submittedName>
        <fullName evidence="4">TetR/AcrR family transcriptional regulator</fullName>
    </submittedName>
</protein>
<dbReference type="Pfam" id="PF00440">
    <property type="entry name" value="TetR_N"/>
    <property type="match status" value="1"/>
</dbReference>
<proteinExistence type="predicted"/>
<dbReference type="InterPro" id="IPR009057">
    <property type="entry name" value="Homeodomain-like_sf"/>
</dbReference>
<dbReference type="PROSITE" id="PS50977">
    <property type="entry name" value="HTH_TETR_2"/>
    <property type="match status" value="1"/>
</dbReference>
<accession>A0A7C9TQH2</accession>
<evidence type="ECO:0000256" key="2">
    <source>
        <dbReference type="PROSITE-ProRule" id="PRU00335"/>
    </source>
</evidence>
<gene>
    <name evidence="4" type="ORF">G3T37_04970</name>
</gene>
<feature type="domain" description="HTH tetR-type" evidence="3">
    <location>
        <begin position="7"/>
        <end position="67"/>
    </location>
</feature>
<organism evidence="4 5">
    <name type="scientific">Galbitalea soli</name>
    <dbReference type="NCBI Taxonomy" id="1268042"/>
    <lineage>
        <taxon>Bacteria</taxon>
        <taxon>Bacillati</taxon>
        <taxon>Actinomycetota</taxon>
        <taxon>Actinomycetes</taxon>
        <taxon>Micrococcales</taxon>
        <taxon>Microbacteriaceae</taxon>
        <taxon>Galbitalea</taxon>
    </lineage>
</organism>
<evidence type="ECO:0000259" key="3">
    <source>
        <dbReference type="PROSITE" id="PS50977"/>
    </source>
</evidence>